<comment type="caution">
    <text evidence="2">The sequence shown here is derived from an EMBL/GenBank/DDBJ whole genome shotgun (WGS) entry which is preliminary data.</text>
</comment>
<dbReference type="EMBL" id="JBDIZK010000013">
    <property type="protein sequence ID" value="MEN3749330.1"/>
    <property type="molecule type" value="Genomic_DNA"/>
</dbReference>
<keyword evidence="3" id="KW-1185">Reference proteome</keyword>
<gene>
    <name evidence="2" type="ORF">TPR58_19305</name>
</gene>
<dbReference type="Proteomes" id="UP001427805">
    <property type="component" value="Unassembled WGS sequence"/>
</dbReference>
<proteinExistence type="predicted"/>
<feature type="region of interest" description="Disordered" evidence="1">
    <location>
        <begin position="188"/>
        <end position="210"/>
    </location>
</feature>
<accession>A0ABV0BCQ5</accession>
<name>A0ABV0BCQ5_9SPHN</name>
<dbReference type="PROSITE" id="PS51257">
    <property type="entry name" value="PROKAR_LIPOPROTEIN"/>
    <property type="match status" value="1"/>
</dbReference>
<evidence type="ECO:0000256" key="1">
    <source>
        <dbReference type="SAM" id="MobiDB-lite"/>
    </source>
</evidence>
<sequence>MSKRIALPALFVPALLLGGCGSHNGGMESVYQPVVQRSDYVLDLQAQGYALAPGEAQRLAGWMQAMNLRYGDRVGIDDGGDGAVGREEVRAAAGRYGLLLADRPPTTVGQVAPGTVRVVVTRMTASVPNCPDRAGNAQPDFSASTSSNYGCAVNSNLAAMIADPNDLVRGAPGSATSDPAAASKAIKVYRDAPPTGTGGLKTSGTGGGTK</sequence>
<organism evidence="2 3">
    <name type="scientific">Sphingomonas rustica</name>
    <dbReference type="NCBI Taxonomy" id="3103142"/>
    <lineage>
        <taxon>Bacteria</taxon>
        <taxon>Pseudomonadati</taxon>
        <taxon>Pseudomonadota</taxon>
        <taxon>Alphaproteobacteria</taxon>
        <taxon>Sphingomonadales</taxon>
        <taxon>Sphingomonadaceae</taxon>
        <taxon>Sphingomonas</taxon>
    </lineage>
</organism>
<protein>
    <submittedName>
        <fullName evidence="2">CpaD family pilus assembly protein</fullName>
    </submittedName>
</protein>
<reference evidence="2 3" key="1">
    <citation type="submission" date="2024-05" db="EMBL/GenBank/DDBJ databases">
        <title>Sphingomonas sp. HF-S3 16S ribosomal RNA gene Genome sequencing and assembly.</title>
        <authorList>
            <person name="Lee H."/>
        </authorList>
    </citation>
    <scope>NUCLEOTIDE SEQUENCE [LARGE SCALE GENOMIC DNA]</scope>
    <source>
        <strain evidence="2 3">HF-S3</strain>
    </source>
</reference>
<evidence type="ECO:0000313" key="2">
    <source>
        <dbReference type="EMBL" id="MEN3749330.1"/>
    </source>
</evidence>
<dbReference type="Pfam" id="PF09476">
    <property type="entry name" value="Pilus_CpaD"/>
    <property type="match status" value="1"/>
</dbReference>
<evidence type="ECO:0000313" key="3">
    <source>
        <dbReference type="Proteomes" id="UP001427805"/>
    </source>
</evidence>
<dbReference type="InterPro" id="IPR019027">
    <property type="entry name" value="Pilus_biogenesis_CpaD-related"/>
</dbReference>
<dbReference type="RefSeq" id="WP_346248373.1">
    <property type="nucleotide sequence ID" value="NZ_JBDIZK010000013.1"/>
</dbReference>
<feature type="compositionally biased region" description="Gly residues" evidence="1">
    <location>
        <begin position="196"/>
        <end position="210"/>
    </location>
</feature>